<feature type="chain" id="PRO_5046495566" description="Defensin-like protein" evidence="1">
    <location>
        <begin position="26"/>
        <end position="113"/>
    </location>
</feature>
<proteinExistence type="predicted"/>
<evidence type="ECO:0000313" key="2">
    <source>
        <dbReference type="Proteomes" id="UP000813463"/>
    </source>
</evidence>
<dbReference type="PROSITE" id="PS00940">
    <property type="entry name" value="GAMMA_THIONIN"/>
    <property type="match status" value="1"/>
</dbReference>
<dbReference type="InterPro" id="IPR008176">
    <property type="entry name" value="Defensin_plant"/>
</dbReference>
<gene>
    <name evidence="3" type="primary">LOC130466833</name>
</gene>
<name>A0ABM3R6Z5_SPIOL</name>
<keyword evidence="1" id="KW-0732">Signal</keyword>
<dbReference type="RefSeq" id="XP_056691387.1">
    <property type="nucleotide sequence ID" value="XM_056835409.1"/>
</dbReference>
<dbReference type="GeneID" id="130466833"/>
<dbReference type="InterPro" id="IPR036574">
    <property type="entry name" value="Scorpion_toxin-like_sf"/>
</dbReference>
<feature type="signal peptide" evidence="1">
    <location>
        <begin position="1"/>
        <end position="25"/>
    </location>
</feature>
<evidence type="ECO:0000313" key="3">
    <source>
        <dbReference type="RefSeq" id="XP_056691387.1"/>
    </source>
</evidence>
<dbReference type="Gene3D" id="3.30.30.10">
    <property type="entry name" value="Knottin, scorpion toxin-like"/>
    <property type="match status" value="1"/>
</dbReference>
<accession>A0ABM3R6Z5</accession>
<evidence type="ECO:0000256" key="1">
    <source>
        <dbReference type="SAM" id="SignalP"/>
    </source>
</evidence>
<organism evidence="2 3">
    <name type="scientific">Spinacia oleracea</name>
    <name type="common">Spinach</name>
    <dbReference type="NCBI Taxonomy" id="3562"/>
    <lineage>
        <taxon>Eukaryota</taxon>
        <taxon>Viridiplantae</taxon>
        <taxon>Streptophyta</taxon>
        <taxon>Embryophyta</taxon>
        <taxon>Tracheophyta</taxon>
        <taxon>Spermatophyta</taxon>
        <taxon>Magnoliopsida</taxon>
        <taxon>eudicotyledons</taxon>
        <taxon>Gunneridae</taxon>
        <taxon>Pentapetalae</taxon>
        <taxon>Caryophyllales</taxon>
        <taxon>Chenopodiaceae</taxon>
        <taxon>Chenopodioideae</taxon>
        <taxon>Anserineae</taxon>
        <taxon>Spinacia</taxon>
    </lineage>
</organism>
<reference evidence="3" key="2">
    <citation type="submission" date="2025-08" db="UniProtKB">
        <authorList>
            <consortium name="RefSeq"/>
        </authorList>
    </citation>
    <scope>IDENTIFICATION</scope>
    <source>
        <tissue evidence="3">Leaf</tissue>
    </source>
</reference>
<dbReference type="Proteomes" id="UP000813463">
    <property type="component" value="Chromosome 2"/>
</dbReference>
<evidence type="ECO:0008006" key="4">
    <source>
        <dbReference type="Google" id="ProtNLM"/>
    </source>
</evidence>
<keyword evidence="2" id="KW-1185">Reference proteome</keyword>
<reference evidence="2" key="1">
    <citation type="journal article" date="2021" name="Nat. Commun.">
        <title>Genomic analyses provide insights into spinach domestication and the genetic basis of agronomic traits.</title>
        <authorList>
            <person name="Cai X."/>
            <person name="Sun X."/>
            <person name="Xu C."/>
            <person name="Sun H."/>
            <person name="Wang X."/>
            <person name="Ge C."/>
            <person name="Zhang Z."/>
            <person name="Wang Q."/>
            <person name="Fei Z."/>
            <person name="Jiao C."/>
            <person name="Wang Q."/>
        </authorList>
    </citation>
    <scope>NUCLEOTIDE SEQUENCE [LARGE SCALE GENOMIC DNA]</scope>
    <source>
        <strain evidence="2">cv. Varoflay</strain>
    </source>
</reference>
<protein>
    <recommendedName>
        <fullName evidence="4">Defensin-like protein</fullName>
    </recommendedName>
</protein>
<sequence>MAKFVPTVVLFIALIGAILLVNTESKGTCTKTSKNFKGECKDDNECARVCKAELTGNQVLGGVCRDRSKGFNQSVLDECETTTQGVRLANLRRECSKKAQIDNGRECSCVVIC</sequence>